<dbReference type="EnsemblMetazoa" id="XM_028659698.1">
    <property type="protein sequence ID" value="XP_028515499.1"/>
    <property type="gene ID" value="LOC110241012"/>
</dbReference>
<organism evidence="2 3">
    <name type="scientific">Exaiptasia diaphana</name>
    <name type="common">Tropical sea anemone</name>
    <name type="synonym">Aiptasia pulchella</name>
    <dbReference type="NCBI Taxonomy" id="2652724"/>
    <lineage>
        <taxon>Eukaryota</taxon>
        <taxon>Metazoa</taxon>
        <taxon>Cnidaria</taxon>
        <taxon>Anthozoa</taxon>
        <taxon>Hexacorallia</taxon>
        <taxon>Actiniaria</taxon>
        <taxon>Aiptasiidae</taxon>
        <taxon>Exaiptasia</taxon>
    </lineage>
</organism>
<evidence type="ECO:0000313" key="3">
    <source>
        <dbReference type="Proteomes" id="UP000887567"/>
    </source>
</evidence>
<proteinExistence type="predicted"/>
<evidence type="ECO:0000256" key="1">
    <source>
        <dbReference type="SAM" id="Coils"/>
    </source>
</evidence>
<evidence type="ECO:0000313" key="2">
    <source>
        <dbReference type="EnsemblMetazoa" id="XP_028515499.1"/>
    </source>
</evidence>
<accession>A0A913YK67</accession>
<sequence>MACIDSPKFRVDVIFNSLKELEREKELLESRLAEQKRKCKALEEQVEAAHVKCITAGERMIRMKDNVDVAKQKMSRTSEQAKKLEQLNEEKRYVISQLNQSIKDVNQKQIEETESLKDQLSDLAEKFRNARNYYKDEALQSEISRWEETEGDYKTEAYQHIAAIKDLNDHLENLKIEGDQIKEKLSVKLQYDLTKQDLQTATSIFALMKEEINQELKKIKEHNEKTE</sequence>
<dbReference type="RefSeq" id="XP_028515498.1">
    <property type="nucleotide sequence ID" value="XM_028659697.1"/>
</dbReference>
<dbReference type="RefSeq" id="XP_028515499.1">
    <property type="nucleotide sequence ID" value="XM_028659698.1"/>
</dbReference>
<feature type="coiled-coil region" evidence="1">
    <location>
        <begin position="11"/>
        <end position="130"/>
    </location>
</feature>
<keyword evidence="1" id="KW-0175">Coiled coil</keyword>
<protein>
    <submittedName>
        <fullName evidence="2">Uncharacterized protein</fullName>
    </submittedName>
</protein>
<dbReference type="GeneID" id="110241012"/>
<reference evidence="2" key="1">
    <citation type="submission" date="2022-11" db="UniProtKB">
        <authorList>
            <consortium name="EnsemblMetazoa"/>
        </authorList>
    </citation>
    <scope>IDENTIFICATION</scope>
</reference>
<name>A0A913YK67_EXADI</name>
<dbReference type="OrthoDB" id="5987909at2759"/>
<dbReference type="Proteomes" id="UP000887567">
    <property type="component" value="Unplaced"/>
</dbReference>
<feature type="coiled-coil region" evidence="1">
    <location>
        <begin position="164"/>
        <end position="225"/>
    </location>
</feature>
<dbReference type="AlphaFoldDB" id="A0A913YK67"/>
<keyword evidence="3" id="KW-1185">Reference proteome</keyword>
<dbReference type="EnsemblMetazoa" id="XM_028659697.1">
    <property type="protein sequence ID" value="XP_028515498.1"/>
    <property type="gene ID" value="LOC110241012"/>
</dbReference>